<evidence type="ECO:0000313" key="2">
    <source>
        <dbReference type="Proteomes" id="UP000094068"/>
    </source>
</evidence>
<dbReference type="AlphaFoldDB" id="A0A1E5GBG3"/>
<proteinExistence type="predicted"/>
<reference evidence="2" key="1">
    <citation type="submission" date="2016-09" db="EMBL/GenBank/DDBJ databases">
        <authorList>
            <person name="Gulvik C.A."/>
        </authorList>
    </citation>
    <scope>NUCLEOTIDE SEQUENCE [LARGE SCALE GENOMIC DNA]</scope>
    <source>
        <strain evidence="2">DSM 23328</strain>
    </source>
</reference>
<dbReference type="STRING" id="903984.BCR21_14740"/>
<dbReference type="OrthoDB" id="2186054at2"/>
<dbReference type="RefSeq" id="WP_069647278.1">
    <property type="nucleotide sequence ID" value="NZ_MIJZ01000016.1"/>
</dbReference>
<keyword evidence="2" id="KW-1185">Reference proteome</keyword>
<name>A0A1E5GBG3_9ENTE</name>
<sequence>MSNIEIKSGGLSEVISSASEAESAMRASLDVAKALVSSSSGYDQTWTGESKDSYLMYLGIVKQYHEDLAKCVKSYKKAVTELQKDIDSFDSSKMGEIRGI</sequence>
<gene>
    <name evidence="1" type="ORF">BCR21_14740</name>
</gene>
<dbReference type="EMBL" id="MIJZ01000016">
    <property type="protein sequence ID" value="OEG09600.1"/>
    <property type="molecule type" value="Genomic_DNA"/>
</dbReference>
<comment type="caution">
    <text evidence="1">The sequence shown here is derived from an EMBL/GenBank/DDBJ whole genome shotgun (WGS) entry which is preliminary data.</text>
</comment>
<organism evidence="1 2">
    <name type="scientific">Enterococcus ureasiticus</name>
    <dbReference type="NCBI Taxonomy" id="903984"/>
    <lineage>
        <taxon>Bacteria</taxon>
        <taxon>Bacillati</taxon>
        <taxon>Bacillota</taxon>
        <taxon>Bacilli</taxon>
        <taxon>Lactobacillales</taxon>
        <taxon>Enterococcaceae</taxon>
        <taxon>Enterococcus</taxon>
    </lineage>
</organism>
<evidence type="ECO:0000313" key="1">
    <source>
        <dbReference type="EMBL" id="OEG09600.1"/>
    </source>
</evidence>
<accession>A0A1E5GBG3</accession>
<dbReference type="Proteomes" id="UP000094068">
    <property type="component" value="Unassembled WGS sequence"/>
</dbReference>
<protein>
    <recommendedName>
        <fullName evidence="3">WXG100 family type VII secretion target</fullName>
    </recommendedName>
</protein>
<evidence type="ECO:0008006" key="3">
    <source>
        <dbReference type="Google" id="ProtNLM"/>
    </source>
</evidence>